<comment type="similarity">
    <text evidence="16">Belongs to the enoyl-CoA hydratase/isomerase family.</text>
</comment>
<dbReference type="Gene3D" id="3.10.129.10">
    <property type="entry name" value="Hotdog Thioesterase"/>
    <property type="match status" value="2"/>
</dbReference>
<evidence type="ECO:0000313" key="21">
    <source>
        <dbReference type="EMBL" id="TQV86002.1"/>
    </source>
</evidence>
<dbReference type="PANTHER" id="PTHR43775:SF37">
    <property type="entry name" value="SI:DKEY-61P9.11"/>
    <property type="match status" value="1"/>
</dbReference>
<dbReference type="CDD" id="cd06558">
    <property type="entry name" value="crotonase-like"/>
    <property type="match status" value="4"/>
</dbReference>
<dbReference type="InterPro" id="IPR001753">
    <property type="entry name" value="Enoyl-CoA_hydra/iso"/>
</dbReference>
<dbReference type="PROSITE" id="PS52004">
    <property type="entry name" value="KS3_2"/>
    <property type="match status" value="3"/>
</dbReference>
<evidence type="ECO:0000256" key="2">
    <source>
        <dbReference type="ARBA" id="ARBA00004496"/>
    </source>
</evidence>
<dbReference type="OrthoDB" id="9778690at2"/>
<keyword evidence="9" id="KW-0808">Transferase</keyword>
<evidence type="ECO:0000256" key="16">
    <source>
        <dbReference type="RuleBase" id="RU003707"/>
    </source>
</evidence>
<dbReference type="InterPro" id="IPR036736">
    <property type="entry name" value="ACP-like_sf"/>
</dbReference>
<feature type="compositionally biased region" description="Basic and acidic residues" evidence="17">
    <location>
        <begin position="4729"/>
        <end position="4745"/>
    </location>
</feature>
<keyword evidence="7" id="KW-0963">Cytoplasm</keyword>
<dbReference type="SUPFAM" id="SSF51735">
    <property type="entry name" value="NAD(P)-binding Rossmann-fold domains"/>
    <property type="match status" value="1"/>
</dbReference>
<dbReference type="GO" id="GO:0031177">
    <property type="term" value="F:phosphopantetheine binding"/>
    <property type="evidence" value="ECO:0007669"/>
    <property type="project" value="InterPro"/>
</dbReference>
<dbReference type="InterPro" id="IPR036291">
    <property type="entry name" value="NAD(P)-bd_dom_sf"/>
</dbReference>
<dbReference type="GO" id="GO:0004312">
    <property type="term" value="F:fatty acid synthase activity"/>
    <property type="evidence" value="ECO:0007669"/>
    <property type="project" value="TreeGrafter"/>
</dbReference>
<evidence type="ECO:0000259" key="18">
    <source>
        <dbReference type="PROSITE" id="PS50075"/>
    </source>
</evidence>
<feature type="domain" description="Ketosynthase family 3 (KS3)" evidence="19">
    <location>
        <begin position="2783"/>
        <end position="3211"/>
    </location>
</feature>
<dbReference type="Pfam" id="PF14765">
    <property type="entry name" value="PS-DH"/>
    <property type="match status" value="2"/>
</dbReference>
<keyword evidence="8" id="KW-0597">Phosphoprotein</keyword>
<dbReference type="Gene3D" id="1.10.1200.10">
    <property type="entry name" value="ACP-like"/>
    <property type="match status" value="5"/>
</dbReference>
<feature type="compositionally biased region" description="Polar residues" evidence="17">
    <location>
        <begin position="4709"/>
        <end position="4722"/>
    </location>
</feature>
<evidence type="ECO:0000259" key="20">
    <source>
        <dbReference type="PROSITE" id="PS52019"/>
    </source>
</evidence>
<dbReference type="InterPro" id="IPR050091">
    <property type="entry name" value="PKS_NRPS_Biosynth_Enz"/>
</dbReference>
<dbReference type="Gene3D" id="3.40.47.10">
    <property type="match status" value="3"/>
</dbReference>
<feature type="compositionally biased region" description="Basic and acidic residues" evidence="17">
    <location>
        <begin position="4612"/>
        <end position="4622"/>
    </location>
</feature>
<dbReference type="RefSeq" id="WP_142932921.1">
    <property type="nucleotide sequence ID" value="NZ_ML660167.1"/>
</dbReference>
<dbReference type="NCBIfam" id="NF005496">
    <property type="entry name" value="PRK07110.1"/>
    <property type="match status" value="2"/>
</dbReference>
<dbReference type="PROSITE" id="PS00012">
    <property type="entry name" value="PHOSPHOPANTETHEINE"/>
    <property type="match status" value="3"/>
</dbReference>
<dbReference type="SUPFAM" id="SSF53901">
    <property type="entry name" value="Thiolase-like"/>
    <property type="match status" value="3"/>
</dbReference>
<dbReference type="SUPFAM" id="SSF52096">
    <property type="entry name" value="ClpP/crotonase"/>
    <property type="match status" value="6"/>
</dbReference>
<comment type="catalytic activity">
    <reaction evidence="13">
        <text>a (3S)-3-hydroxyacyl-CoA + NAD(+) = a 3-oxoacyl-CoA + NADH + H(+)</text>
        <dbReference type="Rhea" id="RHEA:22432"/>
        <dbReference type="ChEBI" id="CHEBI:15378"/>
        <dbReference type="ChEBI" id="CHEBI:57318"/>
        <dbReference type="ChEBI" id="CHEBI:57540"/>
        <dbReference type="ChEBI" id="CHEBI:57945"/>
        <dbReference type="ChEBI" id="CHEBI:90726"/>
        <dbReference type="EC" id="1.1.1.35"/>
    </reaction>
</comment>
<accession>A0A545U953</accession>
<dbReference type="EMBL" id="VIKS01000011">
    <property type="protein sequence ID" value="TQV86002.1"/>
    <property type="molecule type" value="Genomic_DNA"/>
</dbReference>
<dbReference type="FunFam" id="1.10.1200.10:FF:000019">
    <property type="entry name" value="Phenolpthiocerol synthesis type-I polyketide synthase PPSA"/>
    <property type="match status" value="1"/>
</dbReference>
<dbReference type="SMART" id="SM01294">
    <property type="entry name" value="PKS_PP_betabranch"/>
    <property type="match status" value="4"/>
</dbReference>
<keyword evidence="12" id="KW-0511">Multifunctional enzyme</keyword>
<comment type="similarity">
    <text evidence="5">Belongs to the short-chain dehydrogenases/reductases (SDR) family.</text>
</comment>
<evidence type="ECO:0000256" key="14">
    <source>
        <dbReference type="ARBA" id="ARBA00054155"/>
    </source>
</evidence>
<dbReference type="UniPathway" id="UPA00094"/>
<dbReference type="CDD" id="cd08953">
    <property type="entry name" value="KR_2_SDR_x"/>
    <property type="match status" value="1"/>
</dbReference>
<evidence type="ECO:0000256" key="10">
    <source>
        <dbReference type="ARBA" id="ARBA00022737"/>
    </source>
</evidence>
<dbReference type="Pfam" id="PF00550">
    <property type="entry name" value="PP-binding"/>
    <property type="match status" value="5"/>
</dbReference>
<evidence type="ECO:0000256" key="17">
    <source>
        <dbReference type="SAM" id="MobiDB-lite"/>
    </source>
</evidence>
<keyword evidence="22" id="KW-1185">Reference proteome</keyword>
<dbReference type="GO" id="GO:0003857">
    <property type="term" value="F:(3S)-3-hydroxyacyl-CoA dehydrogenase (NAD+) activity"/>
    <property type="evidence" value="ECO:0007669"/>
    <property type="project" value="UniProtKB-EC"/>
</dbReference>
<dbReference type="InterPro" id="IPR049900">
    <property type="entry name" value="PKS_mFAS_DH"/>
</dbReference>
<feature type="region of interest" description="Disordered" evidence="17">
    <location>
        <begin position="2707"/>
        <end position="2747"/>
    </location>
</feature>
<evidence type="ECO:0000256" key="6">
    <source>
        <dbReference type="ARBA" id="ARBA00022450"/>
    </source>
</evidence>
<evidence type="ECO:0000256" key="1">
    <source>
        <dbReference type="ARBA" id="ARBA00001957"/>
    </source>
</evidence>
<feature type="domain" description="Ketosynthase family 3 (KS3)" evidence="19">
    <location>
        <begin position="4931"/>
        <end position="5361"/>
    </location>
</feature>
<dbReference type="InterPro" id="IPR049552">
    <property type="entry name" value="PKS_DH_N"/>
</dbReference>
<reference evidence="21 22" key="1">
    <citation type="submission" date="2019-07" db="EMBL/GenBank/DDBJ databases">
        <title>Draft genome for Aliikangiella sp. M105.</title>
        <authorList>
            <person name="Wang G."/>
        </authorList>
    </citation>
    <scope>NUCLEOTIDE SEQUENCE [LARGE SCALE GENOMIC DNA]</scope>
    <source>
        <strain evidence="21 22">M105</strain>
    </source>
</reference>
<evidence type="ECO:0000256" key="7">
    <source>
        <dbReference type="ARBA" id="ARBA00022490"/>
    </source>
</evidence>
<comment type="caution">
    <text evidence="21">The sequence shown here is derived from an EMBL/GenBank/DDBJ whole genome shotgun (WGS) entry which is preliminary data.</text>
</comment>
<dbReference type="InterPro" id="IPR049551">
    <property type="entry name" value="PKS_DH_C"/>
</dbReference>
<dbReference type="Pfam" id="PF21089">
    <property type="entry name" value="PKS_DH_N"/>
    <property type="match status" value="2"/>
</dbReference>
<dbReference type="InterPro" id="IPR013968">
    <property type="entry name" value="PKS_KR"/>
</dbReference>
<dbReference type="PROSITE" id="PS00166">
    <property type="entry name" value="ENOYL_COA_HYDRATASE"/>
    <property type="match status" value="2"/>
</dbReference>
<organism evidence="21 22">
    <name type="scientific">Aliikangiella coralliicola</name>
    <dbReference type="NCBI Taxonomy" id="2592383"/>
    <lineage>
        <taxon>Bacteria</taxon>
        <taxon>Pseudomonadati</taxon>
        <taxon>Pseudomonadota</taxon>
        <taxon>Gammaproteobacteria</taxon>
        <taxon>Oceanospirillales</taxon>
        <taxon>Pleioneaceae</taxon>
        <taxon>Aliikangiella</taxon>
    </lineage>
</organism>
<dbReference type="SMART" id="SM00823">
    <property type="entry name" value="PKS_PP"/>
    <property type="match status" value="5"/>
</dbReference>
<dbReference type="GO" id="GO:0004315">
    <property type="term" value="F:3-oxoacyl-[acyl-carrier-protein] synthase activity"/>
    <property type="evidence" value="ECO:0007669"/>
    <property type="project" value="InterPro"/>
</dbReference>
<feature type="compositionally biased region" description="Polar residues" evidence="17">
    <location>
        <begin position="639"/>
        <end position="650"/>
    </location>
</feature>
<feature type="compositionally biased region" description="Polar residues" evidence="17">
    <location>
        <begin position="5582"/>
        <end position="5602"/>
    </location>
</feature>
<comment type="cofactor">
    <cofactor evidence="1">
        <name>pantetheine 4'-phosphate</name>
        <dbReference type="ChEBI" id="CHEBI:47942"/>
    </cofactor>
</comment>
<evidence type="ECO:0000313" key="22">
    <source>
        <dbReference type="Proteomes" id="UP000315439"/>
    </source>
</evidence>
<feature type="domain" description="Ketosynthase family 3 (KS3)" evidence="19">
    <location>
        <begin position="663"/>
        <end position="1090"/>
    </location>
</feature>
<dbReference type="InterPro" id="IPR018376">
    <property type="entry name" value="Enoyl-CoA_hyd/isom_CS"/>
</dbReference>
<feature type="region of interest" description="N-terminal hotdog fold" evidence="15">
    <location>
        <begin position="1301"/>
        <end position="1436"/>
    </location>
</feature>
<name>A0A545U953_9GAMM</name>
<dbReference type="InterPro" id="IPR020841">
    <property type="entry name" value="PKS_Beta-ketoAc_synthase_dom"/>
</dbReference>
<comment type="caution">
    <text evidence="15">Lacks conserved residue(s) required for the propagation of feature annotation.</text>
</comment>
<dbReference type="PROSITE" id="PS50075">
    <property type="entry name" value="CARRIER"/>
    <property type="match status" value="5"/>
</dbReference>
<feature type="region of interest" description="Disordered" evidence="17">
    <location>
        <begin position="5569"/>
        <end position="5607"/>
    </location>
</feature>
<feature type="domain" description="Carrier" evidence="18">
    <location>
        <begin position="2626"/>
        <end position="2700"/>
    </location>
</feature>
<feature type="region of interest" description="Disordered" evidence="17">
    <location>
        <begin position="4709"/>
        <end position="4754"/>
    </location>
</feature>
<dbReference type="Gene3D" id="1.10.1240.100">
    <property type="match status" value="3"/>
</dbReference>
<dbReference type="InterPro" id="IPR016039">
    <property type="entry name" value="Thiolase-like"/>
</dbReference>
<evidence type="ECO:0000256" key="5">
    <source>
        <dbReference type="ARBA" id="ARBA00006484"/>
    </source>
</evidence>
<dbReference type="InterPro" id="IPR020806">
    <property type="entry name" value="PKS_PP-bd"/>
</dbReference>
<comment type="pathway">
    <text evidence="3">Antibiotic biosynthesis.</text>
</comment>
<dbReference type="Gene3D" id="3.10.129.120">
    <property type="match status" value="2"/>
</dbReference>
<dbReference type="Pfam" id="PF00378">
    <property type="entry name" value="ECH_1"/>
    <property type="match status" value="5"/>
</dbReference>
<gene>
    <name evidence="21" type="ORF">FLL46_19010</name>
</gene>
<dbReference type="InterPro" id="IPR054514">
    <property type="entry name" value="RhiE-like_linker"/>
</dbReference>
<feature type="region of interest" description="Disordered" evidence="17">
    <location>
        <begin position="4607"/>
        <end position="4627"/>
    </location>
</feature>
<evidence type="ECO:0000256" key="15">
    <source>
        <dbReference type="PROSITE-ProRule" id="PRU01363"/>
    </source>
</evidence>
<proteinExistence type="inferred from homology"/>
<keyword evidence="6" id="KW-0596">Phosphopantetheine</keyword>
<dbReference type="InterPro" id="IPR029045">
    <property type="entry name" value="ClpP/crotonase-like_dom_sf"/>
</dbReference>
<dbReference type="SMART" id="SM00825">
    <property type="entry name" value="PKS_KS"/>
    <property type="match status" value="3"/>
</dbReference>
<dbReference type="Pfam" id="PF00109">
    <property type="entry name" value="ketoacyl-synt"/>
    <property type="match status" value="3"/>
</dbReference>
<evidence type="ECO:0000256" key="3">
    <source>
        <dbReference type="ARBA" id="ARBA00004792"/>
    </source>
</evidence>
<dbReference type="GO" id="GO:0071770">
    <property type="term" value="P:DIM/DIP cell wall layer assembly"/>
    <property type="evidence" value="ECO:0007669"/>
    <property type="project" value="TreeGrafter"/>
</dbReference>
<dbReference type="FunFam" id="3.40.47.10:FF:000019">
    <property type="entry name" value="Polyketide synthase type I"/>
    <property type="match status" value="3"/>
</dbReference>
<keyword evidence="11" id="KW-0521">NADP</keyword>
<dbReference type="InterPro" id="IPR018201">
    <property type="entry name" value="Ketoacyl_synth_AS"/>
</dbReference>
<dbReference type="GO" id="GO:0006633">
    <property type="term" value="P:fatty acid biosynthetic process"/>
    <property type="evidence" value="ECO:0007669"/>
    <property type="project" value="UniProtKB-UniPathway"/>
</dbReference>
<dbReference type="InterPro" id="IPR014030">
    <property type="entry name" value="Ketoacyl_synth_N"/>
</dbReference>
<feature type="region of interest" description="C-terminal hotdog fold" evidence="15">
    <location>
        <begin position="1449"/>
        <end position="1597"/>
    </location>
</feature>
<evidence type="ECO:0000256" key="9">
    <source>
        <dbReference type="ARBA" id="ARBA00022679"/>
    </source>
</evidence>
<dbReference type="Pfam" id="PF22336">
    <property type="entry name" value="RhiE-like_linker"/>
    <property type="match status" value="3"/>
</dbReference>
<dbReference type="Pfam" id="PF02801">
    <property type="entry name" value="Ketoacyl-synt_C"/>
    <property type="match status" value="3"/>
</dbReference>
<dbReference type="Gene3D" id="3.40.50.720">
    <property type="entry name" value="NAD(P)-binding Rossmann-like Domain"/>
    <property type="match status" value="1"/>
</dbReference>
<dbReference type="Gene3D" id="3.90.226.10">
    <property type="entry name" value="2-enoyl-CoA Hydratase, Chain A, domain 1"/>
    <property type="match status" value="6"/>
</dbReference>
<dbReference type="SMART" id="SM00822">
    <property type="entry name" value="PKS_KR"/>
    <property type="match status" value="1"/>
</dbReference>
<dbReference type="InterPro" id="IPR014031">
    <property type="entry name" value="Ketoacyl_synth_C"/>
</dbReference>
<protein>
    <submittedName>
        <fullName evidence="21">SDR family NAD(P)-dependent oxidoreductase</fullName>
    </submittedName>
</protein>
<dbReference type="Pfam" id="PF08659">
    <property type="entry name" value="KR"/>
    <property type="match status" value="1"/>
</dbReference>
<comment type="pathway">
    <text evidence="4">Lipid metabolism; fatty acid biosynthesis.</text>
</comment>
<feature type="compositionally biased region" description="Polar residues" evidence="17">
    <location>
        <begin position="2720"/>
        <end position="2747"/>
    </location>
</feature>
<dbReference type="GO" id="GO:0005886">
    <property type="term" value="C:plasma membrane"/>
    <property type="evidence" value="ECO:0007669"/>
    <property type="project" value="TreeGrafter"/>
</dbReference>
<evidence type="ECO:0000256" key="11">
    <source>
        <dbReference type="ARBA" id="ARBA00022857"/>
    </source>
</evidence>
<dbReference type="PANTHER" id="PTHR43775">
    <property type="entry name" value="FATTY ACID SYNTHASE"/>
    <property type="match status" value="1"/>
</dbReference>
<dbReference type="PROSITE" id="PS00606">
    <property type="entry name" value="KS3_1"/>
    <property type="match status" value="2"/>
</dbReference>
<sequence>MEQTNQLKTIYRDLSQGKLTQQQALEKIKAIKLKQKNASGVLLATPVWEEDASVVSNSPLPTVEHCVLLCHLPTLNAPQLKSDLSASQVVSIVQRNKDIAADYSELALNCFEQIQSMLKSRPQGPVLFQVVAADNEQMTMLSGLSGLLKTAMLENPQLIAQIVFTDVIDSPEGADQLVQQLNDARNYPQETLIRYQQNERKFLHWQEIKATAFKETAFKEQGTYLITGGLGGLGVLLTQEILQQTRHGKIIVTGRSPLTAEKQSILENFSTLNTQSESRVEYRQLDIENERQVESLIASINTPEASLKGIIHCAGMTSDNFIIKKSSEEFRQVLAPKVLGTYHLDQASRDLALDFFVLFSSAASWLGNVGQSDYAAANGFMDQFSAYRHQLVTQGERQGKSLSVNWSLWREGGMEIEPSMLSQIEQNTGAVQLETASGLGAFYRSLQLPYSQFSVTEGNIQKLRVALLENTSLQQASSKDEIATANVTTQSDNEVVSHAPSKAKHSQQNLQESTEGYLCKQFSKLLKLPSHKIDAQAPLEKYGIDSIMAMNLTSQLEKTFGSLPKTLFFEYQTIAELAQYFVRSHSAKIESLFAVKTDNTNSEENIGLNRNQLAAESKEARSQSIKIKSALKRRKSRQRVVSTELSTNESGHQDRTKSESTKFEHIAIVGLSGRYPEAANLNDYWKNLSSGKDCIISIPKERWDWQKFYSEDRSVDGSHASKWGGFIEGVDEFDPRFFNISPREAETIDPQERLFLQHAWMAVEDAGFTRKTLQIPHENAQAGQVGVYVGVMYGEYNLSGSLASIANRVSYVLNLHGPSMTLDTMCSSSLTAIHLACQDLKHGRTDLGIAGGVNVTIHPNKYEMLSAEQFISSDGHCQSFGEGGDGYIPGEGVGAVILKRLSEAVRDGHHIYGVIKGSALNHGGKTNGYTVPNPQAQSSAITQALIEAEVEPRQVSYIEAHGTGTKLGDPIEIAALTRAFNQQDSNTVSDESFGYCLIGSAKSNVGHCESAAGVAGLTKVLLQMKHQQIVPSLHSSTLNPHIDFDNTPFVVNQKLTEWKTPVIDGVDVPRIAGVSSFGAGGSNAHIIIEEFRGARNQEKVSFANQSERSIIPLSARTAEQLTQKALDLLNYVVEQQQKNTGNNVGDSLELSAIAYTLQVGREAMDQRVGFIVNSVEQLVDKLNAFVKDNLDIEDVFHGQVKNNRETVSLLNADKEFQETIDKWVSRKKLSKLVDLWVKGFELDWNSFYPEVADSINSSGKMLPRLISLPAYPFAREKYWIDPVAVMSKLPLSAQTAGVAIHPLLHNNHSDLHQQSYSSVFSGQEFFFDRLSQSSESKKILPAEVNSQTLPVAIYLEMARAAAEHAMPVLRESVTLELQDFVLGQPAEVSGERAIKIDLFSADDSDGFGEQIEFEIYSERTELESSPTDKPLSQLDDEIIHCQGKAVFTTSPAPQKHDLEKIKQSLQLDEKLSLPLSSSVYVGTGEMLANLDLSAETEGELGDFILHPGIVNSVVYLATGLVNREDENYVPVALRTTRVIFGCTQQMVAWVRHANNNASAQESEGYKILDVDLCDAAGNVCLQLHGITFESEALSLTPPSLTDSSTPSLRTEGALTNAAIEKATLVPEKIALSSSFRRQKRISHLSFNRGTQKKPQDITLAPIDFYTNKESYYESKERPSIGLVDFQNQNLELMGLEATESELADLQREKVNTHRSTQKATVLASPVNLFNLGNGIYSIQVGEGKDENGSNNLLELTVIELLTEAFEIVKQAEDAKVLLLKGTEKHFLHGGRQHSNEALQHRLYQNIISFPYPVVAVLQGNASGAGFLAAALCDFMIVSEEASYQYCGTQAGLYPSKNEADLLAKRFGESITSELLDSIDGLNGRELRLLGLTCPVLPKDEINPYAQKLTSTLAEKSQPALKLLKQHLARHLSVLADNLEIVEPSNDIESVKQKNNNTTEPNSRTEMIQLRTEADSILVISLKHDDISLDIRALIDELEEIFGQLKQSAIYKAVVIESEYPEFLPAVESNEFNAVVTAFSQLILASDIPVVAALNSNVQGVAWLMSLFCNTCIYHAQGCYTIDSIKERAEWLNHAAAIVTCRLGNQLGTEILFAGGEYSGVDLQQKLPSVKIAQPNQVAVEALQVARNWSLQPRPVLIERKKRDSLRIQQVLADLHDTLQIKEEKGKEPIALPDSPMPLSLNSKVISAQVYPQGILQVTMEDRQAKNMFSDELAEGMIEVFSHIEATPSYKVVVLTGYDNYFAMGGTKETLVAIQEGKVKFTDSKIYQLALKCSLPVVAAMQGHGVGAGWALGMFADFTIFSEESQYMSPYMNYGFTPGAGSTLIFPEKIGYDLARETLLTALETSGTLLLDRGVSFSVLPRKNVLSAAMSLAERIARHSRAELVALKSLLTVSLQSQLDEIYQLELSMHEKTFVGQSETLAQIQDKFSAGSNTNAENEKVADLQHSPIDEQTYAVAINEVELMTSLKKLLAEELRLQTDEIEEDEQFVDLGLDSITGVTWIRKVNEKYGTAIEATKVYSYPTLKQLSRYVKQEVEAIAETSNAVDVEVINNKLAENVDKVTVSTKNVSAKNVKAVKSEAEKLLQSEKTLQSEKLPKPEINKSNLLTSINETLKKLLAQELRLQVEEIDEDAQFVELGLDSITGVTWVRKINDKYKTSIEATKVYSYPTLKQLSDYVQAQASEAGILIDDSPRETPPVLNEVSQSQPVQRTSQTNDSNKSSNIATELNTTNSLRPIAAAVKNLVSRRRKKLTKSQNKQRLSVKSQHIAIIGMAGQFPKAKDLDSFWDNIAQSKNCIDKIPANRWDINAYYQPGDAMPGKTNSQWMGALEEFDLFDPLFFNISPKEAKSMDPQQRVFLQTCWRGIENAGYSAQSLSGTKCGVFVGCAAGDYHLLSRQQQISAQGFTGEATSILAARVSYFLNLQGPCLSIDTACSSSLVAIANACDSLSAGGSDLALAGGVYVMSGPEMLIKTSQTGMLSPDGRCFTFDQRANGFVPGEGVGVVMLKRLKDAEKDQDIIQGVIKGWGVNQDGKTNGITAPNPEAQRQLLQDVYEKHQIDPASIQLIEAHGTGTKLGDPIEIDGLKESFKKFTRKTDYCAIGSVKSNIGHCLTAAGVSGVIKIALALKHKQLPPTTNFEQLNEHIGSQSKGLKGTPFFVNTRLKAWDVDEKEQRQAAISSFGFSGTNAHMVIGEYIPEVDSKPDVSAITENGKLVIPLSARTSKQLYQKAEQLLAFLLTRSHSIELVDLAYTLQVGRDAMEERLGFMVDSVSQLTEKLEAFVNDSNSDNDSVINIDDAYRGQVERNKEGMRIISQDDEMKETVIEKWLSSQKLSKLLELWVNGLELDWNKLYQSEGSVKTKPNRIPLPTYPFDNKRYWIEPVVDSVSQTGDSQPDNQQSATNKVNAGSEVVNSSLSDVLHSLLHTNTSDLTQQSYTSCFDGNEFFLKTLPDKQKFLPSMLSLEMARAAIDLAVPNYQESEQSEQKRHLVYNLELYNVVWAQPIVVDENNSVSIALFATQPEQVDFEIYSQSNADEIVHCQGHANFVQQGDIPAVNISAIQANMKTAAWKGNQNKVNQLVVQQFQQNENQRLIEVLIPQLPEAVKENKTDFTIHPSLIDVILLSASDLVGSEAQTCLPFALKSIRFVSACSEKVFVWSRFSKVKSAQDSQLKLDIDICDTAGQVCMQVRGLSYQQVVSKEQPKVVQATESSKTSAAPKQISLPTPLVKINKAAPTKVKLAGLQNLDCEKVPASQVEQTSPAKINKPNSIALSNIDGASSIDGANSDVLCFSESSNIDVPGETNVSEKNISSEPQVRLSNTVFSDIGKADDSGSEELNNASVSLFDYGNGIYSIQIINDVDNNQLTENLVQQLLQAIGTAKLSSTIKVLLINGSETCFLHGQRDDYNYAVAEGLYQEVISFPVPVVAVMQGDAVGAGFMLGALCDFMICSESGNYNFVDVASGFYPSVNDENLFSERFGQIATNDFLHGQTKLTGKALRAKGWTCAVIVSSEIETYAQKFATSLTTKSQNALRLLKQHLSRHLISLVNELKVLDIDQTNDAGLSSENSQKKNSKIKINSNLIELEEHAKNVLVINLKATKKKLPKKKQKSDLLISDLSHVFNQVSRSKRYKSLVLSSEHDNFLPPLTEKSNLEVLEALEQLIVDSPLPVVAALKGDSNGSGWMVSQICDACVYSQEGRYSVKALWQSPGLLRRVASLFEYRLGRFLGKEIILTATDYSGKDLQQRCASLNLVDHHLVLPTAVELAQQWNEQPLSKLLAWKKQGSALLKNKLIDIPEWSVEKELESSTKNGSVNKIDSDAKNQKEKKVTLNSKVISASIYPDGVLLVRMEDREARNMFSDAFIEGMFEVFEHIENTPEYKVVVLTGYDSYFSSGGTKEGLLAIQDGQYKFTDRKVFQLAMTCRLPVIAAMQGHGIGAGWAMGMYADLTLMSEESHFVSPYMNYGFTPGAGSTAIFPNKIGYDLARDTMLTAQEYSGRELKKKGLSVSILPRKNVVAEAMVLAQQIAQRPSSQLISLKQQWNQPLHDLLEDTFQLELAMHEKTFVGQSETFEQIQTSFAKGTSSVVVDSKQVESPASDIHLEPQDDKADNSATESLSSINATLKKLLAQELQMSEEDIGKSTPFTNLGVDSIIGVSWVRKINEQYNISIEGTKIYSYPTLSELSEYVKEEVDQLRGNSQENRVVESSETVPAEEVIPERNSLERNSLERKNASDQVTTSGISSTQINQVDLSSVTEMSQKADTLPDIVATLKKLLAQELQMSEQDIGKDTPFINLGVDSIIGVSWVRKINEEYQISIEGTKIYSYPTLTELGEYVHEVAEREGNLVKSEASNQANNIDIIATNSSDGIHCSESVSGNTQTSVKNSVMLPAKQLASWRNSSAVRINNSRVSSESAVSQTQPIAVIGMAGQFPQANNLEEFWKNIASGKNCISEVPAERWDIDSYYQPGDIVPGKTNCKWMGALEGYDLFDPLFFNISPLEAENMDPQQRLFLQTSWQTIEDAGYNAEALSGSKCGVFVGCGTGDYHQFAQGMGGSVSILAARISYFLNLQGPCLSIDTACSSSLVAIANACDSLVSKGSDIALAGGVCVLAGPSMHIGTSQSGMLSTEGRCFTFDQKANGFVPGEGVGVVMLKRLSDAERDEDIIQGVIQGWGVNQDGKTNGITAPNPKSQTRLQQEVYDKFAIDPEHIQLVEAHGTGTQLGDPIEVEGLRDSFKKYTQNTDYCALGSVKSNIGHCLFAAGISGFIKVILSLKHQQLPPTINFEQLNGHIGKGDNSKGDRGLKGLHLKDSPFYINDRLQPWELNHSPKRQAAISSFGFSGTNAHLVIAEYQSPVAQPAHQAASVGNTGELNTNVMILLSAKSREQLKQKSVDLLAFIQQKQHVSNPTQRKIILEEIAYTLQVGRQSMEERLGFIVSSIEQLADRLQAFIVGEKTLGEKSGGEQNINDCYQGTVNRNEEGINIISQDDDMKDVVDKWIAHKKYSKLLDLWVKGLELDWNKFYADLRRGESKPKRISLPTYPFAKERYWLDDHIVNSQSGYNRDSERPDNEIQGTERQNSHQATNQTNSNSRSSHEAKINKNFESIEDIINRIANDSIETKQGVTLLKKIV</sequence>
<feature type="domain" description="PKS/mFAS DH" evidence="20">
    <location>
        <begin position="3433"/>
        <end position="3718"/>
    </location>
</feature>
<comment type="function">
    <text evidence="14">Involved in production of the polyketide antibiotic thailandamide.</text>
</comment>
<feature type="domain" description="PKS/mFAS DH" evidence="20">
    <location>
        <begin position="1301"/>
        <end position="1597"/>
    </location>
</feature>
<feature type="domain" description="Carrier" evidence="18">
    <location>
        <begin position="509"/>
        <end position="585"/>
    </location>
</feature>
<dbReference type="SUPFAM" id="SSF47336">
    <property type="entry name" value="ACP-like"/>
    <property type="match status" value="5"/>
</dbReference>
<feature type="region of interest" description="C-terminal hotdog fold" evidence="15">
    <location>
        <begin position="3581"/>
        <end position="3718"/>
    </location>
</feature>
<evidence type="ECO:0000256" key="4">
    <source>
        <dbReference type="ARBA" id="ARBA00005194"/>
    </source>
</evidence>
<dbReference type="Gene3D" id="6.20.390.20">
    <property type="match status" value="2"/>
</dbReference>
<keyword evidence="10" id="KW-0677">Repeat</keyword>
<feature type="domain" description="Carrier" evidence="18">
    <location>
        <begin position="2480"/>
        <end position="2554"/>
    </location>
</feature>
<comment type="subcellular location">
    <subcellularLocation>
        <location evidence="2">Cytoplasm</location>
    </subcellularLocation>
</comment>
<evidence type="ECO:0000256" key="8">
    <source>
        <dbReference type="ARBA" id="ARBA00022553"/>
    </source>
</evidence>
<dbReference type="PROSITE" id="PS52019">
    <property type="entry name" value="PKS_MFAS_DH"/>
    <property type="match status" value="2"/>
</dbReference>
<feature type="domain" description="Carrier" evidence="18">
    <location>
        <begin position="4778"/>
        <end position="4852"/>
    </location>
</feature>
<dbReference type="CDD" id="cd00833">
    <property type="entry name" value="PKS"/>
    <property type="match status" value="3"/>
</dbReference>
<feature type="region of interest" description="Disordered" evidence="17">
    <location>
        <begin position="636"/>
        <end position="659"/>
    </location>
</feature>
<evidence type="ECO:0000256" key="12">
    <source>
        <dbReference type="ARBA" id="ARBA00023268"/>
    </source>
</evidence>
<feature type="domain" description="Carrier" evidence="18">
    <location>
        <begin position="4630"/>
        <end position="4704"/>
    </location>
</feature>
<dbReference type="Proteomes" id="UP000315439">
    <property type="component" value="Unassembled WGS sequence"/>
</dbReference>
<evidence type="ECO:0000256" key="13">
    <source>
        <dbReference type="ARBA" id="ARBA00049556"/>
    </source>
</evidence>
<dbReference type="GO" id="GO:0005737">
    <property type="term" value="C:cytoplasm"/>
    <property type="evidence" value="ECO:0007669"/>
    <property type="project" value="UniProtKB-SubCell"/>
</dbReference>
<evidence type="ECO:0000259" key="19">
    <source>
        <dbReference type="PROSITE" id="PS52004"/>
    </source>
</evidence>
<dbReference type="InterPro" id="IPR057326">
    <property type="entry name" value="KR_dom"/>
</dbReference>
<dbReference type="InterPro" id="IPR009081">
    <property type="entry name" value="PP-bd_ACP"/>
</dbReference>
<feature type="region of interest" description="N-terminal hotdog fold" evidence="15">
    <location>
        <begin position="3433"/>
        <end position="3567"/>
    </location>
</feature>
<dbReference type="InterPro" id="IPR006162">
    <property type="entry name" value="Ppantetheine_attach_site"/>
</dbReference>